<dbReference type="AlphaFoldDB" id="A0A9P5Y4Y7"/>
<comment type="caution">
    <text evidence="2">The sequence shown here is derived from an EMBL/GenBank/DDBJ whole genome shotgun (WGS) entry which is preliminary data.</text>
</comment>
<sequence length="169" mass="18671">MSARQNKKQRKGRNNANNRERTVTTLTEDPNTPFLVPTSSEEPAGATVMSSPFSVASSAGNPNNVPPANYQVPGSFGYGYNNFVGPIHGNVHHPQHQQQQQQPFYSSQQQQQTIQLPLGKNDLEILEKLKEMIKNGQHEAYKAIPQPAALASIYLGPHSQSQVPHHPEQ</sequence>
<protein>
    <submittedName>
        <fullName evidence="2">Uncharacterized protein</fullName>
    </submittedName>
</protein>
<dbReference type="EMBL" id="MU150273">
    <property type="protein sequence ID" value="KAF9462327.1"/>
    <property type="molecule type" value="Genomic_DNA"/>
</dbReference>
<name>A0A9P5Y4Y7_9AGAR</name>
<accession>A0A9P5Y4Y7</accession>
<evidence type="ECO:0000313" key="2">
    <source>
        <dbReference type="EMBL" id="KAF9462327.1"/>
    </source>
</evidence>
<feature type="compositionally biased region" description="Basic residues" evidence="1">
    <location>
        <begin position="1"/>
        <end position="13"/>
    </location>
</feature>
<feature type="non-terminal residue" evidence="2">
    <location>
        <position position="169"/>
    </location>
</feature>
<dbReference type="Proteomes" id="UP000807353">
    <property type="component" value="Unassembled WGS sequence"/>
</dbReference>
<proteinExistence type="predicted"/>
<feature type="region of interest" description="Disordered" evidence="1">
    <location>
        <begin position="1"/>
        <end position="48"/>
    </location>
</feature>
<reference evidence="2" key="1">
    <citation type="submission" date="2020-11" db="EMBL/GenBank/DDBJ databases">
        <authorList>
            <consortium name="DOE Joint Genome Institute"/>
            <person name="Ahrendt S."/>
            <person name="Riley R."/>
            <person name="Andreopoulos W."/>
            <person name="Labutti K."/>
            <person name="Pangilinan J."/>
            <person name="Ruiz-Duenas F.J."/>
            <person name="Barrasa J.M."/>
            <person name="Sanchez-Garcia M."/>
            <person name="Camarero S."/>
            <person name="Miyauchi S."/>
            <person name="Serrano A."/>
            <person name="Linde D."/>
            <person name="Babiker R."/>
            <person name="Drula E."/>
            <person name="Ayuso-Fernandez I."/>
            <person name="Pacheco R."/>
            <person name="Padilla G."/>
            <person name="Ferreira P."/>
            <person name="Barriuso J."/>
            <person name="Kellner H."/>
            <person name="Castanera R."/>
            <person name="Alfaro M."/>
            <person name="Ramirez L."/>
            <person name="Pisabarro A.G."/>
            <person name="Kuo A."/>
            <person name="Tritt A."/>
            <person name="Lipzen A."/>
            <person name="He G."/>
            <person name="Yan M."/>
            <person name="Ng V."/>
            <person name="Cullen D."/>
            <person name="Martin F."/>
            <person name="Rosso M.-N."/>
            <person name="Henrissat B."/>
            <person name="Hibbett D."/>
            <person name="Martinez A.T."/>
            <person name="Grigoriev I.V."/>
        </authorList>
    </citation>
    <scope>NUCLEOTIDE SEQUENCE</scope>
    <source>
        <strain evidence="2">CBS 247.69</strain>
    </source>
</reference>
<dbReference type="OrthoDB" id="3184410at2759"/>
<keyword evidence="3" id="KW-1185">Reference proteome</keyword>
<feature type="region of interest" description="Disordered" evidence="1">
    <location>
        <begin position="87"/>
        <end position="111"/>
    </location>
</feature>
<evidence type="ECO:0000256" key="1">
    <source>
        <dbReference type="SAM" id="MobiDB-lite"/>
    </source>
</evidence>
<gene>
    <name evidence="2" type="ORF">BDZ94DRAFT_1139625</name>
</gene>
<feature type="compositionally biased region" description="Low complexity" evidence="1">
    <location>
        <begin position="96"/>
        <end position="111"/>
    </location>
</feature>
<evidence type="ECO:0000313" key="3">
    <source>
        <dbReference type="Proteomes" id="UP000807353"/>
    </source>
</evidence>
<organism evidence="2 3">
    <name type="scientific">Collybia nuda</name>
    <dbReference type="NCBI Taxonomy" id="64659"/>
    <lineage>
        <taxon>Eukaryota</taxon>
        <taxon>Fungi</taxon>
        <taxon>Dikarya</taxon>
        <taxon>Basidiomycota</taxon>
        <taxon>Agaricomycotina</taxon>
        <taxon>Agaricomycetes</taxon>
        <taxon>Agaricomycetidae</taxon>
        <taxon>Agaricales</taxon>
        <taxon>Tricholomatineae</taxon>
        <taxon>Clitocybaceae</taxon>
        <taxon>Collybia</taxon>
    </lineage>
</organism>